<gene>
    <name evidence="14" type="ORF">RI129_002001</name>
</gene>
<protein>
    <recommendedName>
        <fullName evidence="13">TIR domain-containing protein</fullName>
    </recommendedName>
</protein>
<dbReference type="InterPro" id="IPR032675">
    <property type="entry name" value="LRR_dom_sf"/>
</dbReference>
<evidence type="ECO:0000259" key="13">
    <source>
        <dbReference type="PROSITE" id="PS50104"/>
    </source>
</evidence>
<dbReference type="Gene3D" id="3.80.10.10">
    <property type="entry name" value="Ribonuclease Inhibitor"/>
    <property type="match status" value="3"/>
</dbReference>
<feature type="transmembrane region" description="Helical" evidence="11">
    <location>
        <begin position="783"/>
        <end position="807"/>
    </location>
</feature>
<name>A0AAN7ZUI2_9COLE</name>
<dbReference type="EMBL" id="JAVRBK010000001">
    <property type="protein sequence ID" value="KAK5650972.1"/>
    <property type="molecule type" value="Genomic_DNA"/>
</dbReference>
<evidence type="ECO:0000256" key="12">
    <source>
        <dbReference type="SAM" id="SignalP"/>
    </source>
</evidence>
<keyword evidence="10" id="KW-0325">Glycoprotein</keyword>
<dbReference type="PROSITE" id="PS51450">
    <property type="entry name" value="LRR"/>
    <property type="match status" value="6"/>
</dbReference>
<dbReference type="Proteomes" id="UP001329430">
    <property type="component" value="Chromosome 1"/>
</dbReference>
<keyword evidence="9" id="KW-0675">Receptor</keyword>
<evidence type="ECO:0000256" key="6">
    <source>
        <dbReference type="ARBA" id="ARBA00022737"/>
    </source>
</evidence>
<dbReference type="GO" id="GO:0007165">
    <property type="term" value="P:signal transduction"/>
    <property type="evidence" value="ECO:0007669"/>
    <property type="project" value="InterPro"/>
</dbReference>
<dbReference type="Pfam" id="PF13855">
    <property type="entry name" value="LRR_8"/>
    <property type="match status" value="3"/>
</dbReference>
<keyword evidence="3" id="KW-0433">Leucine-rich repeat</keyword>
<comment type="similarity">
    <text evidence="2">Belongs to the Toll-like receptor family.</text>
</comment>
<dbReference type="SMART" id="SM00364">
    <property type="entry name" value="LRR_BAC"/>
    <property type="match status" value="7"/>
</dbReference>
<dbReference type="InterPro" id="IPR001611">
    <property type="entry name" value="Leu-rich_rpt"/>
</dbReference>
<evidence type="ECO:0000256" key="5">
    <source>
        <dbReference type="ARBA" id="ARBA00022729"/>
    </source>
</evidence>
<evidence type="ECO:0000256" key="8">
    <source>
        <dbReference type="ARBA" id="ARBA00023136"/>
    </source>
</evidence>
<dbReference type="Pfam" id="PF13306">
    <property type="entry name" value="LRR_5"/>
    <property type="match status" value="1"/>
</dbReference>
<evidence type="ECO:0000313" key="15">
    <source>
        <dbReference type="Proteomes" id="UP001329430"/>
    </source>
</evidence>
<dbReference type="Pfam" id="PF01582">
    <property type="entry name" value="TIR"/>
    <property type="match status" value="1"/>
</dbReference>
<dbReference type="SMART" id="SM00255">
    <property type="entry name" value="TIR"/>
    <property type="match status" value="1"/>
</dbReference>
<dbReference type="InterPro" id="IPR026906">
    <property type="entry name" value="LRR_5"/>
</dbReference>
<dbReference type="SUPFAM" id="SSF52200">
    <property type="entry name" value="Toll/Interleukin receptor TIR domain"/>
    <property type="match status" value="1"/>
</dbReference>
<dbReference type="PANTHER" id="PTHR24365:SF541">
    <property type="entry name" value="PROTEIN TOLL-RELATED"/>
    <property type="match status" value="1"/>
</dbReference>
<dbReference type="SMART" id="SM00369">
    <property type="entry name" value="LRR_TYP"/>
    <property type="match status" value="13"/>
</dbReference>
<organism evidence="14 15">
    <name type="scientific">Pyrocoelia pectoralis</name>
    <dbReference type="NCBI Taxonomy" id="417401"/>
    <lineage>
        <taxon>Eukaryota</taxon>
        <taxon>Metazoa</taxon>
        <taxon>Ecdysozoa</taxon>
        <taxon>Arthropoda</taxon>
        <taxon>Hexapoda</taxon>
        <taxon>Insecta</taxon>
        <taxon>Pterygota</taxon>
        <taxon>Neoptera</taxon>
        <taxon>Endopterygota</taxon>
        <taxon>Coleoptera</taxon>
        <taxon>Polyphaga</taxon>
        <taxon>Elateriformia</taxon>
        <taxon>Elateroidea</taxon>
        <taxon>Lampyridae</taxon>
        <taxon>Lampyrinae</taxon>
        <taxon>Pyrocoelia</taxon>
    </lineage>
</organism>
<dbReference type="PRINTS" id="PR01537">
    <property type="entry name" value="INTRLKN1R1F"/>
</dbReference>
<dbReference type="PROSITE" id="PS50104">
    <property type="entry name" value="TIR"/>
    <property type="match status" value="1"/>
</dbReference>
<evidence type="ECO:0000256" key="7">
    <source>
        <dbReference type="ARBA" id="ARBA00022989"/>
    </source>
</evidence>
<feature type="signal peptide" evidence="12">
    <location>
        <begin position="1"/>
        <end position="21"/>
    </location>
</feature>
<evidence type="ECO:0000256" key="4">
    <source>
        <dbReference type="ARBA" id="ARBA00022692"/>
    </source>
</evidence>
<dbReference type="GO" id="GO:0038023">
    <property type="term" value="F:signaling receptor activity"/>
    <property type="evidence" value="ECO:0007669"/>
    <property type="project" value="TreeGrafter"/>
</dbReference>
<evidence type="ECO:0000256" key="3">
    <source>
        <dbReference type="ARBA" id="ARBA00022614"/>
    </source>
</evidence>
<dbReference type="SMART" id="SM00013">
    <property type="entry name" value="LRRNT"/>
    <property type="match status" value="1"/>
</dbReference>
<proteinExistence type="inferred from homology"/>
<dbReference type="PANTHER" id="PTHR24365">
    <property type="entry name" value="TOLL-LIKE RECEPTOR"/>
    <property type="match status" value="1"/>
</dbReference>
<dbReference type="InterPro" id="IPR003591">
    <property type="entry name" value="Leu-rich_rpt_typical-subtyp"/>
</dbReference>
<comment type="caution">
    <text evidence="14">The sequence shown here is derived from an EMBL/GenBank/DDBJ whole genome shotgun (WGS) entry which is preliminary data.</text>
</comment>
<dbReference type="GO" id="GO:0005886">
    <property type="term" value="C:plasma membrane"/>
    <property type="evidence" value="ECO:0007669"/>
    <property type="project" value="TreeGrafter"/>
</dbReference>
<dbReference type="FunFam" id="3.80.10.10:FF:001164">
    <property type="entry name" value="GH01279p"/>
    <property type="match status" value="1"/>
</dbReference>
<evidence type="ECO:0000256" key="2">
    <source>
        <dbReference type="ARBA" id="ARBA00009634"/>
    </source>
</evidence>
<keyword evidence="6" id="KW-0677">Repeat</keyword>
<reference evidence="14 15" key="1">
    <citation type="journal article" date="2024" name="Insects">
        <title>An Improved Chromosome-Level Genome Assembly of the Firefly Pyrocoelia pectoralis.</title>
        <authorList>
            <person name="Fu X."/>
            <person name="Meyer-Rochow V.B."/>
            <person name="Ballantyne L."/>
            <person name="Zhu X."/>
        </authorList>
    </citation>
    <scope>NUCLEOTIDE SEQUENCE [LARGE SCALE GENOMIC DNA]</scope>
    <source>
        <strain evidence="14">XCY_ONT2</strain>
    </source>
</reference>
<evidence type="ECO:0000313" key="14">
    <source>
        <dbReference type="EMBL" id="KAK5650972.1"/>
    </source>
</evidence>
<dbReference type="InterPro" id="IPR000372">
    <property type="entry name" value="LRRNT"/>
</dbReference>
<evidence type="ECO:0000256" key="11">
    <source>
        <dbReference type="SAM" id="Phobius"/>
    </source>
</evidence>
<dbReference type="FunFam" id="3.80.10.10:FF:000727">
    <property type="entry name" value="Toll-like protein"/>
    <property type="match status" value="1"/>
</dbReference>
<dbReference type="SMART" id="SM00365">
    <property type="entry name" value="LRR_SD22"/>
    <property type="match status" value="7"/>
</dbReference>
<keyword evidence="7 11" id="KW-1133">Transmembrane helix</keyword>
<dbReference type="InterPro" id="IPR000157">
    <property type="entry name" value="TIR_dom"/>
</dbReference>
<keyword evidence="5 12" id="KW-0732">Signal</keyword>
<feature type="domain" description="TIR" evidence="13">
    <location>
        <begin position="836"/>
        <end position="972"/>
    </location>
</feature>
<evidence type="ECO:0000256" key="10">
    <source>
        <dbReference type="ARBA" id="ARBA00023180"/>
    </source>
</evidence>
<feature type="chain" id="PRO_5042920416" description="TIR domain-containing protein" evidence="12">
    <location>
        <begin position="22"/>
        <end position="1051"/>
    </location>
</feature>
<dbReference type="FunFam" id="3.40.50.10140:FF:000020">
    <property type="entry name" value="Blast:Protein toll"/>
    <property type="match status" value="1"/>
</dbReference>
<keyword evidence="15" id="KW-1185">Reference proteome</keyword>
<dbReference type="SUPFAM" id="SSF52058">
    <property type="entry name" value="L domain-like"/>
    <property type="match status" value="3"/>
</dbReference>
<dbReference type="Gene3D" id="3.40.50.10140">
    <property type="entry name" value="Toll/interleukin-1 receptor homology (TIR) domain"/>
    <property type="match status" value="1"/>
</dbReference>
<dbReference type="InterPro" id="IPR035897">
    <property type="entry name" value="Toll_tir_struct_dom_sf"/>
</dbReference>
<accession>A0AAN7ZUI2</accession>
<comment type="subcellular location">
    <subcellularLocation>
        <location evidence="1">Membrane</location>
        <topology evidence="1">Single-pass type I membrane protein</topology>
    </subcellularLocation>
</comment>
<evidence type="ECO:0000256" key="9">
    <source>
        <dbReference type="ARBA" id="ARBA00023170"/>
    </source>
</evidence>
<keyword evidence="8 11" id="KW-0472">Membrane</keyword>
<dbReference type="InterPro" id="IPR000483">
    <property type="entry name" value="Cys-rich_flank_reg_C"/>
</dbReference>
<dbReference type="AlphaFoldDB" id="A0AAN7ZUI2"/>
<sequence length="1051" mass="121323">MDLYKCITSLIFWWTIYKVSAHNFQCNSSDTCLCTTIRAYYEYQCPLEESQIVVKVQPQYAVNVQCIKDHLNWNDQELPQLNFGDVETFTFRKCPIPHNISNFMSNFGVNKVKVLKFDFMRFIQNLTPNFFSDLSYLETLSLSNNEIENIDENAFRYLTNLTDIDLSSNSLKLTSNLFKFTKKLAILDLAMNNLESIPETLFHNLDKLEILFLWSNNFKTVNGSIFRDLISLKTLELSHCHLQYLPDDVFHPLKNLRAINLGMNELKTVPENLFAKNHRLELIKMESNSLLRNLPDYLFSNLTNLKNVELFECQLSILPENLFFGSTHIENISLRHNELTTLPEYIFKDLTKLENLDLSENYLQTLPENVFLSLSNLKRLNLANNKLIQISSKLFFGLLRLETINLSRNQLSSIHKYSFQRLVALKEIILSHNYLALTENFTNVSPFNGNLELEKVDLSHNNITCISEDWMFSKVHLRELDFSYNQIDHLNFNYLVTVSHKLQINLSHNRIKVVNFTDAETLARSQGNLDAYSSNTANTVVLLDENPINCDCNIYDFVRYFARDIDPMVPTLVTIKADNLTCKSPSHLNEFLVKDVKLKMLTCGLRQLEKNATCPLNCDCVIRPWDKALIVNCDSENLTTTPELIFPKSSAFNHTEVYLGNNNITSGPIANMGYENVTVLDLSSNSIGKFQWVPPKLKSLILEHNNLTFLNYEVLEMLNRSMLKNIALGGNPWDCDCRTANFSEFLVTHLPQQQIDVKNIKCRHTGELLVQLDMNELCENYRLLAVTLSVSVALLALLVAAITIFYYRYELEIKVWLYVHNMLLWWVSEEEIDKDKLYDAFISYSHQDEDFLMNELLPVLEQGPKPYKLCIHIRDWIAGEFIPTQIVNSVEKSRRTIVILSPSFLQSCWGKMEFCAAHTKSVADGRRRVILIVYGDVDLDKDLDDELKAYIKTNTYVKWGDPWFWDKLRYALPHSKIKVGRKSQNIMMNMNDKLDLLNNIPSTPNSGSTPPAFDMEPPLLLKDHPLSFRSKEILTPPAEAGLKPLLIMSTK</sequence>
<dbReference type="SMART" id="SM00082">
    <property type="entry name" value="LRRCT"/>
    <property type="match status" value="2"/>
</dbReference>
<evidence type="ECO:0000256" key="1">
    <source>
        <dbReference type="ARBA" id="ARBA00004479"/>
    </source>
</evidence>
<keyword evidence="4 11" id="KW-0812">Transmembrane</keyword>